<feature type="transmembrane region" description="Helical" evidence="2">
    <location>
        <begin position="266"/>
        <end position="284"/>
    </location>
</feature>
<feature type="transmembrane region" description="Helical" evidence="2">
    <location>
        <begin position="189"/>
        <end position="207"/>
    </location>
</feature>
<dbReference type="EMBL" id="CP036455">
    <property type="protein sequence ID" value="QBI54771.1"/>
    <property type="molecule type" value="Genomic_DNA"/>
</dbReference>
<feature type="transmembrane region" description="Helical" evidence="2">
    <location>
        <begin position="77"/>
        <end position="95"/>
    </location>
</feature>
<gene>
    <name evidence="4" type="ORF">EKD16_14965</name>
</gene>
<evidence type="ECO:0000313" key="5">
    <source>
        <dbReference type="Proteomes" id="UP000292235"/>
    </source>
</evidence>
<dbReference type="KEGG" id="strr:EKD16_14965"/>
<accession>A0A4P6Q5X4</accession>
<feature type="region of interest" description="Disordered" evidence="1">
    <location>
        <begin position="320"/>
        <end position="357"/>
    </location>
</feature>
<keyword evidence="2" id="KW-1133">Transmembrane helix</keyword>
<dbReference type="AlphaFoldDB" id="A0A4P6Q5X4"/>
<feature type="compositionally biased region" description="Low complexity" evidence="1">
    <location>
        <begin position="328"/>
        <end position="345"/>
    </location>
</feature>
<protein>
    <recommendedName>
        <fullName evidence="3">DUF2157 domain-containing protein</fullName>
    </recommendedName>
</protein>
<organism evidence="4 5">
    <name type="scientific">Streptomonospora litoralis</name>
    <dbReference type="NCBI Taxonomy" id="2498135"/>
    <lineage>
        <taxon>Bacteria</taxon>
        <taxon>Bacillati</taxon>
        <taxon>Actinomycetota</taxon>
        <taxon>Actinomycetes</taxon>
        <taxon>Streptosporangiales</taxon>
        <taxon>Nocardiopsidaceae</taxon>
        <taxon>Streptomonospora</taxon>
    </lineage>
</organism>
<feature type="transmembrane region" description="Helical" evidence="2">
    <location>
        <begin position="165"/>
        <end position="183"/>
    </location>
</feature>
<reference evidence="4 5" key="1">
    <citation type="submission" date="2019-02" db="EMBL/GenBank/DDBJ databases">
        <authorList>
            <person name="Khodamoradi S."/>
            <person name="Hahnke R.L."/>
            <person name="Kaempfer P."/>
            <person name="Schumann P."/>
            <person name="Rohde M."/>
            <person name="Steinert M."/>
            <person name="Luzhetskyy A."/>
            <person name="Wink J."/>
            <person name="Ruckert C."/>
        </authorList>
    </citation>
    <scope>NUCLEOTIDE SEQUENCE [LARGE SCALE GENOMIC DNA]</scope>
    <source>
        <strain evidence="4 5">M2</strain>
    </source>
</reference>
<feature type="transmembrane region" description="Helical" evidence="2">
    <location>
        <begin position="141"/>
        <end position="158"/>
    </location>
</feature>
<feature type="transmembrane region" description="Helical" evidence="2">
    <location>
        <begin position="219"/>
        <end position="237"/>
    </location>
</feature>
<evidence type="ECO:0000256" key="2">
    <source>
        <dbReference type="SAM" id="Phobius"/>
    </source>
</evidence>
<dbReference type="InterPro" id="IPR018677">
    <property type="entry name" value="DUF2157"/>
</dbReference>
<dbReference type="Pfam" id="PF09925">
    <property type="entry name" value="DUF2157"/>
    <property type="match status" value="1"/>
</dbReference>
<dbReference type="RefSeq" id="WP_165498575.1">
    <property type="nucleotide sequence ID" value="NZ_CP036455.1"/>
</dbReference>
<evidence type="ECO:0000259" key="3">
    <source>
        <dbReference type="Pfam" id="PF09925"/>
    </source>
</evidence>
<keyword evidence="2" id="KW-0472">Membrane</keyword>
<feature type="transmembrane region" description="Helical" evidence="2">
    <location>
        <begin position="115"/>
        <end position="135"/>
    </location>
</feature>
<evidence type="ECO:0000313" key="4">
    <source>
        <dbReference type="EMBL" id="QBI54771.1"/>
    </source>
</evidence>
<keyword evidence="5" id="KW-1185">Reference proteome</keyword>
<feature type="domain" description="DUF2157" evidence="3">
    <location>
        <begin position="14"/>
        <end position="124"/>
    </location>
</feature>
<sequence>MSESKPREAALRGLVDRGVLSPAQAEEVRIALDAAAPGRGGVRWMEIAGYIGGGLVLAGAVALAAASWEELSDDARIALLAVLAVVAVGAAVFMAGGPHRMRGRSNRVPTVRRRIAGVLLALASALGAFAVGVAVDGELMYLPPLVGLAIAAAGYAALPSAVGQVTVWGMGVGLVGSLVEEIMPDRSDYSLVLGAAWMGLGLVWAVLSSLGVAAERRLGLGLGAGLALAACQTLLAWSDNSAWGYGSTLAVAALCIAYYTRERAAVLLVLGIAGVTVGVPELVWDVTDGAIAVAAVLLLAGAVLLVASWLGLLLHRRNAGNRPPPGAAAPGQGPPEEASPAAGGPAAPPRSGPRSGP</sequence>
<evidence type="ECO:0000256" key="1">
    <source>
        <dbReference type="SAM" id="MobiDB-lite"/>
    </source>
</evidence>
<feature type="compositionally biased region" description="Pro residues" evidence="1">
    <location>
        <begin position="346"/>
        <end position="357"/>
    </location>
</feature>
<keyword evidence="2" id="KW-0812">Transmembrane</keyword>
<feature type="transmembrane region" description="Helical" evidence="2">
    <location>
        <begin position="290"/>
        <end position="314"/>
    </location>
</feature>
<feature type="transmembrane region" description="Helical" evidence="2">
    <location>
        <begin position="47"/>
        <end position="65"/>
    </location>
</feature>
<dbReference type="Proteomes" id="UP000292235">
    <property type="component" value="Chromosome"/>
</dbReference>
<proteinExistence type="predicted"/>
<name>A0A4P6Q5X4_9ACTN</name>
<feature type="transmembrane region" description="Helical" evidence="2">
    <location>
        <begin position="243"/>
        <end position="259"/>
    </location>
</feature>